<gene>
    <name evidence="5" type="ordered locus">Dde_0620</name>
</gene>
<dbReference type="GO" id="GO:0015074">
    <property type="term" value="P:DNA integration"/>
    <property type="evidence" value="ECO:0007669"/>
    <property type="project" value="InterPro"/>
</dbReference>
<evidence type="ECO:0000256" key="1">
    <source>
        <dbReference type="ARBA" id="ARBA00008857"/>
    </source>
</evidence>
<protein>
    <submittedName>
        <fullName evidence="5">Integrase family protein</fullName>
    </submittedName>
</protein>
<dbReference type="PANTHER" id="PTHR30349">
    <property type="entry name" value="PHAGE INTEGRASE-RELATED"/>
    <property type="match status" value="1"/>
</dbReference>
<dbReference type="Gene3D" id="1.10.150.130">
    <property type="match status" value="1"/>
</dbReference>
<dbReference type="GO" id="GO:0003677">
    <property type="term" value="F:DNA binding"/>
    <property type="evidence" value="ECO:0007669"/>
    <property type="project" value="UniProtKB-KW"/>
</dbReference>
<feature type="domain" description="Tyr recombinase" evidence="4">
    <location>
        <begin position="168"/>
        <end position="338"/>
    </location>
</feature>
<dbReference type="KEGG" id="dde:Dde_0620"/>
<keyword evidence="2" id="KW-0238">DNA-binding</keyword>
<evidence type="ECO:0000259" key="4">
    <source>
        <dbReference type="PROSITE" id="PS51898"/>
    </source>
</evidence>
<dbReference type="CDD" id="cd00796">
    <property type="entry name" value="INT_Rci_Hp1_C"/>
    <property type="match status" value="1"/>
</dbReference>
<dbReference type="eggNOG" id="COG0582">
    <property type="taxonomic scope" value="Bacteria"/>
</dbReference>
<dbReference type="EMBL" id="CP000112">
    <property type="protein sequence ID" value="ABB37421.2"/>
    <property type="molecule type" value="Genomic_DNA"/>
</dbReference>
<dbReference type="InterPro" id="IPR050090">
    <property type="entry name" value="Tyrosine_recombinase_XerCD"/>
</dbReference>
<dbReference type="PANTHER" id="PTHR30349:SF64">
    <property type="entry name" value="PROPHAGE INTEGRASE INTD-RELATED"/>
    <property type="match status" value="1"/>
</dbReference>
<dbReference type="InterPro" id="IPR011010">
    <property type="entry name" value="DNA_brk_join_enz"/>
</dbReference>
<accession>Q315H5</accession>
<keyword evidence="6" id="KW-1185">Reference proteome</keyword>
<dbReference type="GO" id="GO:0006310">
    <property type="term" value="P:DNA recombination"/>
    <property type="evidence" value="ECO:0007669"/>
    <property type="project" value="UniProtKB-KW"/>
</dbReference>
<dbReference type="Gene3D" id="1.10.443.10">
    <property type="entry name" value="Intergrase catalytic core"/>
    <property type="match status" value="1"/>
</dbReference>
<dbReference type="SUPFAM" id="SSF56349">
    <property type="entry name" value="DNA breaking-rejoining enzymes"/>
    <property type="match status" value="1"/>
</dbReference>
<dbReference type="RefSeq" id="WP_011366722.1">
    <property type="nucleotide sequence ID" value="NC_007519.1"/>
</dbReference>
<dbReference type="STRING" id="207559.Dde_0620"/>
<proteinExistence type="inferred from homology"/>
<comment type="similarity">
    <text evidence="1">Belongs to the 'phage' integrase family.</text>
</comment>
<reference evidence="5 6" key="1">
    <citation type="journal article" date="2011" name="J. Bacteriol.">
        <title>Complete genome sequence and updated annotation of Desulfovibrio alaskensis G20.</title>
        <authorList>
            <person name="Hauser L.J."/>
            <person name="Land M.L."/>
            <person name="Brown S.D."/>
            <person name="Larimer F."/>
            <person name="Keller K.L."/>
            <person name="Rapp-Giles B.J."/>
            <person name="Price M.N."/>
            <person name="Lin M."/>
            <person name="Bruce D.C."/>
            <person name="Detter J.C."/>
            <person name="Tapia R."/>
            <person name="Han C.S."/>
            <person name="Goodwin L.A."/>
            <person name="Cheng J.F."/>
            <person name="Pitluck S."/>
            <person name="Copeland A."/>
            <person name="Lucas S."/>
            <person name="Nolan M."/>
            <person name="Lapidus A.L."/>
            <person name="Palumbo A.V."/>
            <person name="Wall J.D."/>
        </authorList>
    </citation>
    <scope>NUCLEOTIDE SEQUENCE [LARGE SCALE GENOMIC DNA]</scope>
    <source>
        <strain evidence="6">ATCC BAA 1058 / DSM 17464 / G20</strain>
    </source>
</reference>
<dbReference type="AlphaFoldDB" id="Q315H5"/>
<sequence length="343" mass="39495">MPYHEGKKWRGVVRFVLTDGQLHRQTRLFDKKKDAIGWERDTRIALEHAEAQKRSLRGIGEVMTVGKWAEYYVDHAEQTWPHKTFDEKRRAFRRFFDTKICKPGDPITTVSVEKASKVLAVLKEHHSGNNLNRMRKNLIAAWNWGIKNHKIPAQNPFALTDRSSEIIKLRYVPPMEDLKAVVDVAAGEQRLMLLTAFYTAARKCELFRLRWTDVDFASNKIGLWTKKRKGGNLELDLMPMAKPLRSLLEEHHRGAESEHVFDQSPHSQNSNNRWLKELCKEAGVKAFGFHGIRHLAASYGIESGASIVDVQELLRHKSANVTARYIRRLKKGNRAVEALEMAL</sequence>
<name>Q315H5_OLEA2</name>
<keyword evidence="3" id="KW-0233">DNA recombination</keyword>
<evidence type="ECO:0000256" key="3">
    <source>
        <dbReference type="ARBA" id="ARBA00023172"/>
    </source>
</evidence>
<dbReference type="InterPro" id="IPR010998">
    <property type="entry name" value="Integrase_recombinase_N"/>
</dbReference>
<dbReference type="InterPro" id="IPR013762">
    <property type="entry name" value="Integrase-like_cat_sf"/>
</dbReference>
<dbReference type="Proteomes" id="UP000002710">
    <property type="component" value="Chromosome"/>
</dbReference>
<evidence type="ECO:0000313" key="5">
    <source>
        <dbReference type="EMBL" id="ABB37421.2"/>
    </source>
</evidence>
<dbReference type="Pfam" id="PF00589">
    <property type="entry name" value="Phage_integrase"/>
    <property type="match status" value="1"/>
</dbReference>
<dbReference type="InterPro" id="IPR002104">
    <property type="entry name" value="Integrase_catalytic"/>
</dbReference>
<dbReference type="HOGENOM" id="CLU_065764_0_0_7"/>
<dbReference type="PROSITE" id="PS51898">
    <property type="entry name" value="TYR_RECOMBINASE"/>
    <property type="match status" value="1"/>
</dbReference>
<evidence type="ECO:0000256" key="2">
    <source>
        <dbReference type="ARBA" id="ARBA00023125"/>
    </source>
</evidence>
<organism evidence="5 6">
    <name type="scientific">Oleidesulfovibrio alaskensis (strain ATCC BAA-1058 / DSM 17464 / G20)</name>
    <name type="common">Desulfovibrio alaskensis</name>
    <dbReference type="NCBI Taxonomy" id="207559"/>
    <lineage>
        <taxon>Bacteria</taxon>
        <taxon>Pseudomonadati</taxon>
        <taxon>Thermodesulfobacteriota</taxon>
        <taxon>Desulfovibrionia</taxon>
        <taxon>Desulfovibrionales</taxon>
        <taxon>Desulfovibrionaceae</taxon>
        <taxon>Oleidesulfovibrio</taxon>
    </lineage>
</organism>
<evidence type="ECO:0000313" key="6">
    <source>
        <dbReference type="Proteomes" id="UP000002710"/>
    </source>
</evidence>